<dbReference type="PROSITE" id="PS01351">
    <property type="entry name" value="MAPK"/>
    <property type="match status" value="1"/>
</dbReference>
<organism evidence="13 14">
    <name type="scientific">Macrostomum lignano</name>
    <dbReference type="NCBI Taxonomy" id="282301"/>
    <lineage>
        <taxon>Eukaryota</taxon>
        <taxon>Metazoa</taxon>
        <taxon>Spiralia</taxon>
        <taxon>Lophotrochozoa</taxon>
        <taxon>Platyhelminthes</taxon>
        <taxon>Rhabditophora</taxon>
        <taxon>Macrostomorpha</taxon>
        <taxon>Macrostomida</taxon>
        <taxon>Macrostomidae</taxon>
        <taxon>Macrostomum</taxon>
    </lineage>
</organism>
<evidence type="ECO:0000256" key="10">
    <source>
        <dbReference type="RuleBase" id="RU361165"/>
    </source>
</evidence>
<evidence type="ECO:0000256" key="5">
    <source>
        <dbReference type="ARBA" id="ARBA00022840"/>
    </source>
</evidence>
<dbReference type="Gene3D" id="1.10.510.10">
    <property type="entry name" value="Transferase(Phosphotransferase) domain 1"/>
    <property type="match status" value="1"/>
</dbReference>
<evidence type="ECO:0000313" key="14">
    <source>
        <dbReference type="WBParaSite" id="maker-uti_cns_0048115-snap-gene-0.5-mRNA-1"/>
    </source>
</evidence>
<accession>A0A1I8JJX2</accession>
<evidence type="ECO:0000256" key="2">
    <source>
        <dbReference type="ARBA" id="ARBA00022679"/>
    </source>
</evidence>
<dbReference type="InterPro" id="IPR008271">
    <property type="entry name" value="Ser/Thr_kinase_AS"/>
</dbReference>
<dbReference type="PROSITE" id="PS50011">
    <property type="entry name" value="PROTEIN_KINASE_DOM"/>
    <property type="match status" value="1"/>
</dbReference>
<feature type="domain" description="Protein kinase" evidence="12">
    <location>
        <begin position="30"/>
        <end position="335"/>
    </location>
</feature>
<name>A0A1I8JJX2_9PLAT</name>
<dbReference type="Proteomes" id="UP000095280">
    <property type="component" value="Unplaced"/>
</dbReference>
<comment type="similarity">
    <text evidence="10">Belongs to the protein kinase superfamily. Ser/Thr protein kinase family. MAP kinase subfamily.</text>
</comment>
<evidence type="ECO:0000313" key="13">
    <source>
        <dbReference type="Proteomes" id="UP000095280"/>
    </source>
</evidence>
<comment type="cofactor">
    <cofactor evidence="10">
        <name>Mg(2+)</name>
        <dbReference type="ChEBI" id="CHEBI:18420"/>
    </cofactor>
</comment>
<sequence>MLNGSRNQNRQFKISSRFRDVKFDLEGTPYVAIENIGAGAYGVVCSALDKTTNEKVAIKKTSRIFDAVSIAKRTYREIKILRHFSHPNIISIKSIIAPKDKDFSELYVVFDLMESDLHKILSSSQPLSIEHTQYFLYQLLCGLKYIHSAGVTHRDLKPSNLLVNSNCQLRIGDFGMARSLPPAQISGSQQRQSQSRQQPSSQVMPTLYVATRWYRAPELLLGHPTYTSSVDLWSTGCILAEMLNRAPLFPGTDCIRQLSLIVSKLGPPPQQLLAASCSELIRDMVAGMAAPEPPVPLAVLFPGATRKAVDLVGKLLSYCPDGRLTAEQALGHLFLNRFRNPLSEPTCTAVFDPAALEPPDESKEGLRAAMLSEARKAAAPAPAATTETPATPATAPAPAPAPAPPQHPPSPFNQSRSANRRATKSPTPLAAPATTT</sequence>
<dbReference type="WBParaSite" id="maker-uti_cns_0048115-snap-gene-0.5-mRNA-1">
    <property type="protein sequence ID" value="maker-uti_cns_0048115-snap-gene-0.5-mRNA-1"/>
    <property type="gene ID" value="maker-uti_cns_0048115-snap-gene-0.5"/>
</dbReference>
<dbReference type="PROSITE" id="PS00108">
    <property type="entry name" value="PROTEIN_KINASE_ST"/>
    <property type="match status" value="1"/>
</dbReference>
<feature type="compositionally biased region" description="Pro residues" evidence="11">
    <location>
        <begin position="395"/>
        <end position="411"/>
    </location>
</feature>
<evidence type="ECO:0000256" key="9">
    <source>
        <dbReference type="RuleBase" id="RU000304"/>
    </source>
</evidence>
<keyword evidence="10" id="KW-0460">Magnesium</keyword>
<dbReference type="SUPFAM" id="SSF56112">
    <property type="entry name" value="Protein kinase-like (PK-like)"/>
    <property type="match status" value="1"/>
</dbReference>
<keyword evidence="4 10" id="KW-0418">Kinase</keyword>
<dbReference type="PROSITE" id="PS00107">
    <property type="entry name" value="PROTEIN_KINASE_ATP"/>
    <property type="match status" value="1"/>
</dbReference>
<dbReference type="CDD" id="cd07834">
    <property type="entry name" value="STKc_MAPK"/>
    <property type="match status" value="1"/>
</dbReference>
<keyword evidence="13" id="KW-1185">Reference proteome</keyword>
<dbReference type="InterPro" id="IPR000719">
    <property type="entry name" value="Prot_kinase_dom"/>
</dbReference>
<feature type="region of interest" description="Disordered" evidence="11">
    <location>
        <begin position="373"/>
        <end position="436"/>
    </location>
</feature>
<dbReference type="AlphaFoldDB" id="A0A1I8JJX2"/>
<dbReference type="InterPro" id="IPR050117">
    <property type="entry name" value="MAPK"/>
</dbReference>
<comment type="activity regulation">
    <text evidence="10">Activated by threonine and tyrosine phosphorylation.</text>
</comment>
<comment type="catalytic activity">
    <reaction evidence="6 10">
        <text>L-threonyl-[protein] + ATP = O-phospho-L-threonyl-[protein] + ADP + H(+)</text>
        <dbReference type="Rhea" id="RHEA:46608"/>
        <dbReference type="Rhea" id="RHEA-COMP:11060"/>
        <dbReference type="Rhea" id="RHEA-COMP:11605"/>
        <dbReference type="ChEBI" id="CHEBI:15378"/>
        <dbReference type="ChEBI" id="CHEBI:30013"/>
        <dbReference type="ChEBI" id="CHEBI:30616"/>
        <dbReference type="ChEBI" id="CHEBI:61977"/>
        <dbReference type="ChEBI" id="CHEBI:456216"/>
        <dbReference type="EC" id="2.7.11.24"/>
    </reaction>
</comment>
<dbReference type="GO" id="GO:0106310">
    <property type="term" value="F:protein serine kinase activity"/>
    <property type="evidence" value="ECO:0007669"/>
    <property type="project" value="RHEA"/>
</dbReference>
<feature type="compositionally biased region" description="Low complexity" evidence="11">
    <location>
        <begin position="424"/>
        <end position="436"/>
    </location>
</feature>
<evidence type="ECO:0000256" key="3">
    <source>
        <dbReference type="ARBA" id="ARBA00022741"/>
    </source>
</evidence>
<reference evidence="14" key="1">
    <citation type="submission" date="2016-11" db="UniProtKB">
        <authorList>
            <consortium name="WormBaseParasite"/>
        </authorList>
    </citation>
    <scope>IDENTIFICATION</scope>
</reference>
<dbReference type="PANTHER" id="PTHR24055">
    <property type="entry name" value="MITOGEN-ACTIVATED PROTEIN KINASE"/>
    <property type="match status" value="1"/>
</dbReference>
<evidence type="ECO:0000259" key="12">
    <source>
        <dbReference type="PROSITE" id="PS50011"/>
    </source>
</evidence>
<keyword evidence="1 9" id="KW-0723">Serine/threonine-protein kinase</keyword>
<dbReference type="GO" id="GO:0005524">
    <property type="term" value="F:ATP binding"/>
    <property type="evidence" value="ECO:0007669"/>
    <property type="project" value="UniProtKB-UniRule"/>
</dbReference>
<dbReference type="EC" id="2.7.11.24" evidence="10"/>
<feature type="binding site" evidence="8">
    <location>
        <position position="60"/>
    </location>
    <ligand>
        <name>ATP</name>
        <dbReference type="ChEBI" id="CHEBI:30616"/>
    </ligand>
</feature>
<keyword evidence="2 10" id="KW-0808">Transferase</keyword>
<dbReference type="FunFam" id="1.10.510.10:FF:000624">
    <property type="entry name" value="Mitogen-activated protein kinase"/>
    <property type="match status" value="1"/>
</dbReference>
<dbReference type="Pfam" id="PF00069">
    <property type="entry name" value="Pkinase"/>
    <property type="match status" value="1"/>
</dbReference>
<evidence type="ECO:0000256" key="11">
    <source>
        <dbReference type="SAM" id="MobiDB-lite"/>
    </source>
</evidence>
<evidence type="ECO:0000256" key="1">
    <source>
        <dbReference type="ARBA" id="ARBA00022527"/>
    </source>
</evidence>
<dbReference type="FunFam" id="3.30.200.20:FF:000046">
    <property type="entry name" value="Mitogen-activated protein kinase"/>
    <property type="match status" value="1"/>
</dbReference>
<dbReference type="InterPro" id="IPR003527">
    <property type="entry name" value="MAP_kinase_CS"/>
</dbReference>
<keyword evidence="5 8" id="KW-0067">ATP-binding</keyword>
<dbReference type="Gene3D" id="3.30.200.20">
    <property type="entry name" value="Phosphorylase Kinase, domain 1"/>
    <property type="match status" value="1"/>
</dbReference>
<protein>
    <recommendedName>
        <fullName evidence="10">Mitogen-activated protein kinase</fullName>
        <ecNumber evidence="10">2.7.11.24</ecNumber>
    </recommendedName>
</protein>
<dbReference type="SMART" id="SM00220">
    <property type="entry name" value="S_TKc"/>
    <property type="match status" value="1"/>
</dbReference>
<dbReference type="InterPro" id="IPR011009">
    <property type="entry name" value="Kinase-like_dom_sf"/>
</dbReference>
<evidence type="ECO:0000256" key="6">
    <source>
        <dbReference type="ARBA" id="ARBA00047592"/>
    </source>
</evidence>
<evidence type="ECO:0000256" key="8">
    <source>
        <dbReference type="PROSITE-ProRule" id="PRU10141"/>
    </source>
</evidence>
<evidence type="ECO:0000256" key="7">
    <source>
        <dbReference type="ARBA" id="ARBA00048312"/>
    </source>
</evidence>
<proteinExistence type="inferred from homology"/>
<keyword evidence="3 8" id="KW-0547">Nucleotide-binding</keyword>
<comment type="catalytic activity">
    <reaction evidence="7">
        <text>L-seryl-[protein] + ATP = O-phospho-L-seryl-[protein] + ADP + H(+)</text>
        <dbReference type="Rhea" id="RHEA:17989"/>
        <dbReference type="Rhea" id="RHEA-COMP:9863"/>
        <dbReference type="Rhea" id="RHEA-COMP:11604"/>
        <dbReference type="ChEBI" id="CHEBI:15378"/>
        <dbReference type="ChEBI" id="CHEBI:29999"/>
        <dbReference type="ChEBI" id="CHEBI:30616"/>
        <dbReference type="ChEBI" id="CHEBI:83421"/>
        <dbReference type="ChEBI" id="CHEBI:456216"/>
        <dbReference type="EC" id="2.7.11.24"/>
    </reaction>
</comment>
<evidence type="ECO:0000256" key="4">
    <source>
        <dbReference type="ARBA" id="ARBA00022777"/>
    </source>
</evidence>
<feature type="compositionally biased region" description="Low complexity" evidence="11">
    <location>
        <begin position="377"/>
        <end position="394"/>
    </location>
</feature>
<dbReference type="GO" id="GO:0004707">
    <property type="term" value="F:MAP kinase activity"/>
    <property type="evidence" value="ECO:0007669"/>
    <property type="project" value="UniProtKB-EC"/>
</dbReference>
<dbReference type="InterPro" id="IPR017441">
    <property type="entry name" value="Protein_kinase_ATP_BS"/>
</dbReference>